<organism evidence="4">
    <name type="scientific">Echinostoma caproni</name>
    <dbReference type="NCBI Taxonomy" id="27848"/>
    <lineage>
        <taxon>Eukaryota</taxon>
        <taxon>Metazoa</taxon>
        <taxon>Spiralia</taxon>
        <taxon>Lophotrochozoa</taxon>
        <taxon>Platyhelminthes</taxon>
        <taxon>Trematoda</taxon>
        <taxon>Digenea</taxon>
        <taxon>Plagiorchiida</taxon>
        <taxon>Echinostomata</taxon>
        <taxon>Echinostomatoidea</taxon>
        <taxon>Echinostomatidae</taxon>
        <taxon>Echinostoma</taxon>
    </lineage>
</organism>
<dbReference type="AlphaFoldDB" id="A0A183A1G8"/>
<dbReference type="Gene3D" id="3.40.50.300">
    <property type="entry name" value="P-loop containing nucleotide triphosphate hydrolases"/>
    <property type="match status" value="1"/>
</dbReference>
<evidence type="ECO:0000313" key="3">
    <source>
        <dbReference type="Proteomes" id="UP000272942"/>
    </source>
</evidence>
<dbReference type="EMBL" id="UZAN01003326">
    <property type="protein sequence ID" value="VDP29242.1"/>
    <property type="molecule type" value="Genomic_DNA"/>
</dbReference>
<dbReference type="InterPro" id="IPR027417">
    <property type="entry name" value="P-loop_NTPase"/>
</dbReference>
<evidence type="ECO:0000313" key="2">
    <source>
        <dbReference type="EMBL" id="VDP29242.1"/>
    </source>
</evidence>
<keyword evidence="3" id="KW-1185">Reference proteome</keyword>
<dbReference type="GO" id="GO:0030286">
    <property type="term" value="C:dynein complex"/>
    <property type="evidence" value="ECO:0007669"/>
    <property type="project" value="InterPro"/>
</dbReference>
<proteinExistence type="predicted"/>
<gene>
    <name evidence="2" type="ORF">ECPE_LOCUS804</name>
</gene>
<dbReference type="GO" id="GO:0045505">
    <property type="term" value="F:dynein intermediate chain binding"/>
    <property type="evidence" value="ECO:0007669"/>
    <property type="project" value="InterPro"/>
</dbReference>
<dbReference type="Pfam" id="PF12775">
    <property type="entry name" value="AAA_7"/>
    <property type="match status" value="1"/>
</dbReference>
<dbReference type="WBParaSite" id="ECPE_0000080301-mRNA-1">
    <property type="protein sequence ID" value="ECPE_0000080301-mRNA-1"/>
    <property type="gene ID" value="ECPE_0000080301"/>
</dbReference>
<dbReference type="PANTHER" id="PTHR22878:SF70">
    <property type="entry name" value="DYNEIN HEAVY CHAIN 2, AXONEMAL"/>
    <property type="match status" value="1"/>
</dbReference>
<dbReference type="Proteomes" id="UP000272942">
    <property type="component" value="Unassembled WGS sequence"/>
</dbReference>
<dbReference type="GO" id="GO:0051959">
    <property type="term" value="F:dynein light intermediate chain binding"/>
    <property type="evidence" value="ECO:0007669"/>
    <property type="project" value="InterPro"/>
</dbReference>
<name>A0A183A1G8_9TREM</name>
<reference evidence="2 3" key="2">
    <citation type="submission" date="2018-11" db="EMBL/GenBank/DDBJ databases">
        <authorList>
            <consortium name="Pathogen Informatics"/>
        </authorList>
    </citation>
    <scope>NUCLEOTIDE SEQUENCE [LARGE SCALE GENOMIC DNA]</scope>
    <source>
        <strain evidence="2 3">Egypt</strain>
    </source>
</reference>
<dbReference type="SUPFAM" id="SSF52540">
    <property type="entry name" value="P-loop containing nucleoside triphosphate hydrolases"/>
    <property type="match status" value="1"/>
</dbReference>
<dbReference type="Pfam" id="PF22597">
    <property type="entry name" value="DYN_lid"/>
    <property type="match status" value="1"/>
</dbReference>
<dbReference type="FunFam" id="1.20.920.30:FF:000002">
    <property type="entry name" value="Dynein axonemal heavy chain 3"/>
    <property type="match status" value="1"/>
</dbReference>
<accession>A0A183A1G8</accession>
<reference evidence="4" key="1">
    <citation type="submission" date="2016-06" db="UniProtKB">
        <authorList>
            <consortium name="WormBaseParasite"/>
        </authorList>
    </citation>
    <scope>IDENTIFICATION</scope>
</reference>
<dbReference type="PANTHER" id="PTHR22878">
    <property type="entry name" value="DYNEIN HEAVY CHAIN 6, AXONEMAL-LIKE-RELATED"/>
    <property type="match status" value="1"/>
</dbReference>
<dbReference type="Gene3D" id="1.20.920.30">
    <property type="match status" value="1"/>
</dbReference>
<feature type="domain" description="Dynein 2 heavy chain 1 cytoplasmic ATPase lid" evidence="1">
    <location>
        <begin position="98"/>
        <end position="173"/>
    </location>
</feature>
<sequence length="198" mass="23152">MSCFAIISCDLVSPRALMSTRYDLKDTTKLLLQDIQLITAMGPPGGGRNDVTQRFMRHFRLVSMTPFSDETMTRIFSSLMMTYMRSQEFSSEYITVGQTIVASTLEVYKAAMENLLPTPAKSHYLFNLRDFSRVILGVCLIQKDRVEDKKTFSRLWAHEVMRVFYDRLTDDPDRTWLFTYVHIQPLEYIQIDRQLTYV</sequence>
<protein>
    <submittedName>
        <fullName evidence="4">AAA_lid_1 domain-containing protein</fullName>
    </submittedName>
</protein>
<dbReference type="GO" id="GO:0007018">
    <property type="term" value="P:microtubule-based movement"/>
    <property type="evidence" value="ECO:0007669"/>
    <property type="project" value="InterPro"/>
</dbReference>
<dbReference type="InterPro" id="IPR026983">
    <property type="entry name" value="DHC"/>
</dbReference>
<dbReference type="InterPro" id="IPR054354">
    <property type="entry name" value="DYNC2H1-like_lid"/>
</dbReference>
<dbReference type="OrthoDB" id="5593012at2759"/>
<evidence type="ECO:0000259" key="1">
    <source>
        <dbReference type="Pfam" id="PF22597"/>
    </source>
</evidence>
<evidence type="ECO:0000313" key="4">
    <source>
        <dbReference type="WBParaSite" id="ECPE_0000080301-mRNA-1"/>
    </source>
</evidence>